<proteinExistence type="predicted"/>
<sequence>MAVTYKLNSLPSSRRKLGPTKEDVQENAPHELRKRLKSSALSNLVNAGSISDESFNLPVDTKCNSEAQEGYGSSLNSKLSPFSSSEPKLPSQGGQPKNDEKSCKRDEVIATVGYQDEESDSSEDDDGISIEELQKTPGWLLFVKNVERHFEREDFGNQ</sequence>
<organism evidence="2 3">
    <name type="scientific">Stylophora pistillata</name>
    <name type="common">Smooth cauliflower coral</name>
    <dbReference type="NCBI Taxonomy" id="50429"/>
    <lineage>
        <taxon>Eukaryota</taxon>
        <taxon>Metazoa</taxon>
        <taxon>Cnidaria</taxon>
        <taxon>Anthozoa</taxon>
        <taxon>Hexacorallia</taxon>
        <taxon>Scleractinia</taxon>
        <taxon>Astrocoeniina</taxon>
        <taxon>Pocilloporidae</taxon>
        <taxon>Stylophora</taxon>
    </lineage>
</organism>
<protein>
    <submittedName>
        <fullName evidence="2">Uncharacterized protein</fullName>
    </submittedName>
</protein>
<evidence type="ECO:0000313" key="2">
    <source>
        <dbReference type="EMBL" id="PFX15937.1"/>
    </source>
</evidence>
<feature type="compositionally biased region" description="Polar residues" evidence="1">
    <location>
        <begin position="1"/>
        <end position="12"/>
    </location>
</feature>
<dbReference type="Proteomes" id="UP000225706">
    <property type="component" value="Unassembled WGS sequence"/>
</dbReference>
<keyword evidence="3" id="KW-1185">Reference proteome</keyword>
<feature type="compositionally biased region" description="Basic and acidic residues" evidence="1">
    <location>
        <begin position="97"/>
        <end position="108"/>
    </location>
</feature>
<comment type="caution">
    <text evidence="2">The sequence shown here is derived from an EMBL/GenBank/DDBJ whole genome shotgun (WGS) entry which is preliminary data.</text>
</comment>
<feature type="compositionally biased region" description="Acidic residues" evidence="1">
    <location>
        <begin position="115"/>
        <end position="129"/>
    </location>
</feature>
<dbReference type="EMBL" id="LSMT01000593">
    <property type="protein sequence ID" value="PFX15937.1"/>
    <property type="molecule type" value="Genomic_DNA"/>
</dbReference>
<feature type="compositionally biased region" description="Basic and acidic residues" evidence="1">
    <location>
        <begin position="19"/>
        <end position="31"/>
    </location>
</feature>
<evidence type="ECO:0000256" key="1">
    <source>
        <dbReference type="SAM" id="MobiDB-lite"/>
    </source>
</evidence>
<feature type="compositionally biased region" description="Low complexity" evidence="1">
    <location>
        <begin position="73"/>
        <end position="91"/>
    </location>
</feature>
<gene>
    <name evidence="2" type="ORF">AWC38_SpisGene19824</name>
</gene>
<feature type="region of interest" description="Disordered" evidence="1">
    <location>
        <begin position="1"/>
        <end position="35"/>
    </location>
</feature>
<dbReference type="AlphaFoldDB" id="A0A2B4RHV3"/>
<name>A0A2B4RHV3_STYPI</name>
<feature type="region of interest" description="Disordered" evidence="1">
    <location>
        <begin position="51"/>
        <end position="130"/>
    </location>
</feature>
<accession>A0A2B4RHV3</accession>
<reference evidence="3" key="1">
    <citation type="journal article" date="2017" name="bioRxiv">
        <title>Comparative analysis of the genomes of Stylophora pistillata and Acropora digitifera provides evidence for extensive differences between species of corals.</title>
        <authorList>
            <person name="Voolstra C.R."/>
            <person name="Li Y."/>
            <person name="Liew Y.J."/>
            <person name="Baumgarten S."/>
            <person name="Zoccola D."/>
            <person name="Flot J.-F."/>
            <person name="Tambutte S."/>
            <person name="Allemand D."/>
            <person name="Aranda M."/>
        </authorList>
    </citation>
    <scope>NUCLEOTIDE SEQUENCE [LARGE SCALE GENOMIC DNA]</scope>
</reference>
<evidence type="ECO:0000313" key="3">
    <source>
        <dbReference type="Proteomes" id="UP000225706"/>
    </source>
</evidence>